<reference evidence="2 3" key="1">
    <citation type="submission" date="2021-07" db="EMBL/GenBank/DDBJ databases">
        <title>The Aristolochia fimbriata genome: insights into angiosperm evolution, floral development and chemical biosynthesis.</title>
        <authorList>
            <person name="Jiao Y."/>
        </authorList>
    </citation>
    <scope>NUCLEOTIDE SEQUENCE [LARGE SCALE GENOMIC DNA]</scope>
    <source>
        <strain evidence="2">IBCAS-2021</strain>
        <tissue evidence="2">Leaf</tissue>
    </source>
</reference>
<sequence>MTGGASGFMKKFLCCGARSFTAELPEGHVRVYVGKDEVLCKLELEANYLNHPLFENLLQLSVDEFGYSYQGALRIACEIDLFLHLLHLLKTRNRSAHYMELQDLISNFRAEPPCPCPPQGN</sequence>
<organism evidence="2 3">
    <name type="scientific">Aristolochia fimbriata</name>
    <name type="common">White veined hardy Dutchman's pipe vine</name>
    <dbReference type="NCBI Taxonomy" id="158543"/>
    <lineage>
        <taxon>Eukaryota</taxon>
        <taxon>Viridiplantae</taxon>
        <taxon>Streptophyta</taxon>
        <taxon>Embryophyta</taxon>
        <taxon>Tracheophyta</taxon>
        <taxon>Spermatophyta</taxon>
        <taxon>Magnoliopsida</taxon>
        <taxon>Magnoliidae</taxon>
        <taxon>Piperales</taxon>
        <taxon>Aristolochiaceae</taxon>
        <taxon>Aristolochia</taxon>
    </lineage>
</organism>
<evidence type="ECO:0008006" key="4">
    <source>
        <dbReference type="Google" id="ProtNLM"/>
    </source>
</evidence>
<dbReference type="EMBL" id="JAINDJ010000002">
    <property type="protein sequence ID" value="KAG9455528.1"/>
    <property type="molecule type" value="Genomic_DNA"/>
</dbReference>
<dbReference type="InterPro" id="IPR003676">
    <property type="entry name" value="SAUR_fam"/>
</dbReference>
<protein>
    <recommendedName>
        <fullName evidence="4">Small auxin up regulated protein</fullName>
    </recommendedName>
</protein>
<accession>A0AAV7F381</accession>
<comment type="caution">
    <text evidence="2">The sequence shown here is derived from an EMBL/GenBank/DDBJ whole genome shotgun (WGS) entry which is preliminary data.</text>
</comment>
<keyword evidence="3" id="KW-1185">Reference proteome</keyword>
<dbReference type="Pfam" id="PF02519">
    <property type="entry name" value="Auxin_inducible"/>
    <property type="match status" value="1"/>
</dbReference>
<evidence type="ECO:0000256" key="1">
    <source>
        <dbReference type="ARBA" id="ARBA00006974"/>
    </source>
</evidence>
<dbReference type="GO" id="GO:0009733">
    <property type="term" value="P:response to auxin"/>
    <property type="evidence" value="ECO:0007669"/>
    <property type="project" value="InterPro"/>
</dbReference>
<dbReference type="Proteomes" id="UP000825729">
    <property type="component" value="Unassembled WGS sequence"/>
</dbReference>
<dbReference type="AlphaFoldDB" id="A0AAV7F381"/>
<dbReference type="PANTHER" id="PTHR31374">
    <property type="entry name" value="AUXIN-INDUCED PROTEIN-LIKE-RELATED"/>
    <property type="match status" value="1"/>
</dbReference>
<comment type="similarity">
    <text evidence="1">Belongs to the ARG7 family.</text>
</comment>
<evidence type="ECO:0000313" key="2">
    <source>
        <dbReference type="EMBL" id="KAG9455528.1"/>
    </source>
</evidence>
<proteinExistence type="inferred from homology"/>
<name>A0AAV7F381_ARIFI</name>
<dbReference type="PANTHER" id="PTHR31374:SF216">
    <property type="entry name" value="SAUR-LIKE AUXIN-RESPONSIVE PROTEIN FAMILY"/>
    <property type="match status" value="1"/>
</dbReference>
<evidence type="ECO:0000313" key="3">
    <source>
        <dbReference type="Proteomes" id="UP000825729"/>
    </source>
</evidence>
<gene>
    <name evidence="2" type="ORF">H6P81_000036</name>
</gene>